<dbReference type="Gene3D" id="3.40.50.720">
    <property type="entry name" value="NAD(P)-binding Rossmann-like Domain"/>
    <property type="match status" value="1"/>
</dbReference>
<accession>A0A9P9AI62</accession>
<evidence type="ECO:0000313" key="3">
    <source>
        <dbReference type="EMBL" id="KAH6873829.1"/>
    </source>
</evidence>
<evidence type="ECO:0000256" key="2">
    <source>
        <dbReference type="ARBA" id="ARBA00023002"/>
    </source>
</evidence>
<keyword evidence="2" id="KW-0560">Oxidoreductase</keyword>
<dbReference type="InterPro" id="IPR002347">
    <property type="entry name" value="SDR_fam"/>
</dbReference>
<dbReference type="GO" id="GO:0016491">
    <property type="term" value="F:oxidoreductase activity"/>
    <property type="evidence" value="ECO:0007669"/>
    <property type="project" value="UniProtKB-KW"/>
</dbReference>
<dbReference type="OrthoDB" id="5336600at2759"/>
<dbReference type="CDD" id="cd05233">
    <property type="entry name" value="SDR_c"/>
    <property type="match status" value="1"/>
</dbReference>
<gene>
    <name evidence="3" type="ORF">B0T10DRAFT_234472</name>
</gene>
<proteinExistence type="inferred from homology"/>
<keyword evidence="4" id="KW-1185">Reference proteome</keyword>
<comment type="similarity">
    <text evidence="1">Belongs to the short-chain dehydrogenases/reductases (SDR) family.</text>
</comment>
<dbReference type="InterPro" id="IPR036291">
    <property type="entry name" value="NAD(P)-bd_dom_sf"/>
</dbReference>
<reference evidence="3 4" key="1">
    <citation type="journal article" date="2021" name="Nat. Commun.">
        <title>Genetic determinants of endophytism in the Arabidopsis root mycobiome.</title>
        <authorList>
            <person name="Mesny F."/>
            <person name="Miyauchi S."/>
            <person name="Thiergart T."/>
            <person name="Pickel B."/>
            <person name="Atanasova L."/>
            <person name="Karlsson M."/>
            <person name="Huettel B."/>
            <person name="Barry K.W."/>
            <person name="Haridas S."/>
            <person name="Chen C."/>
            <person name="Bauer D."/>
            <person name="Andreopoulos W."/>
            <person name="Pangilinan J."/>
            <person name="LaButti K."/>
            <person name="Riley R."/>
            <person name="Lipzen A."/>
            <person name="Clum A."/>
            <person name="Drula E."/>
            <person name="Henrissat B."/>
            <person name="Kohler A."/>
            <person name="Grigoriev I.V."/>
            <person name="Martin F.M."/>
            <person name="Hacquard S."/>
        </authorList>
    </citation>
    <scope>NUCLEOTIDE SEQUENCE [LARGE SCALE GENOMIC DNA]</scope>
    <source>
        <strain evidence="3 4">MPI-CAGE-CH-0241</strain>
    </source>
</reference>
<dbReference type="Proteomes" id="UP000777438">
    <property type="component" value="Unassembled WGS sequence"/>
</dbReference>
<evidence type="ECO:0000256" key="1">
    <source>
        <dbReference type="ARBA" id="ARBA00006484"/>
    </source>
</evidence>
<dbReference type="AlphaFoldDB" id="A0A9P9AI62"/>
<dbReference type="SUPFAM" id="SSF51735">
    <property type="entry name" value="NAD(P)-binding Rossmann-fold domains"/>
    <property type="match status" value="1"/>
</dbReference>
<protein>
    <submittedName>
        <fullName evidence="3">Uncharacterized protein</fullName>
    </submittedName>
</protein>
<organism evidence="3 4">
    <name type="scientific">Thelonectria olida</name>
    <dbReference type="NCBI Taxonomy" id="1576542"/>
    <lineage>
        <taxon>Eukaryota</taxon>
        <taxon>Fungi</taxon>
        <taxon>Dikarya</taxon>
        <taxon>Ascomycota</taxon>
        <taxon>Pezizomycotina</taxon>
        <taxon>Sordariomycetes</taxon>
        <taxon>Hypocreomycetidae</taxon>
        <taxon>Hypocreales</taxon>
        <taxon>Nectriaceae</taxon>
        <taxon>Thelonectria</taxon>
    </lineage>
</organism>
<name>A0A9P9AI62_9HYPO</name>
<dbReference type="Pfam" id="PF00106">
    <property type="entry name" value="adh_short"/>
    <property type="match status" value="1"/>
</dbReference>
<dbReference type="PANTHER" id="PTHR43669">
    <property type="entry name" value="5-KETO-D-GLUCONATE 5-REDUCTASE"/>
    <property type="match status" value="1"/>
</dbReference>
<dbReference type="PANTHER" id="PTHR43669:SF3">
    <property type="entry name" value="ALCOHOL DEHYDROGENASE, PUTATIVE (AFU_ORTHOLOGUE AFUA_3G03445)-RELATED"/>
    <property type="match status" value="1"/>
</dbReference>
<comment type="caution">
    <text evidence="3">The sequence shown here is derived from an EMBL/GenBank/DDBJ whole genome shotgun (WGS) entry which is preliminary data.</text>
</comment>
<sequence length="231" mass="25630">MGLKKTIVIVGAGPGIGRSVTTQFASNGYTKIALLSRRDTQLQLEKTAIEAAVKHPVTIKTYVVDVSDGDALVNVMDKIDNDLGQPETIFYNAARVVYSKFFEHTVKEIDYDFKITVTSLYQLAAREIPRLVELAKSDPESRPGFVVTSSLLPKEPEPDLFALSLTKGAQWNLVKSLHKEFGPQGVRIGVIIVGGFVSPEEPNRNPDNIGEKTWEWFSQPVDKQPFEVEIL</sequence>
<dbReference type="EMBL" id="JAGPYM010000044">
    <property type="protein sequence ID" value="KAH6873829.1"/>
    <property type="molecule type" value="Genomic_DNA"/>
</dbReference>
<evidence type="ECO:0000313" key="4">
    <source>
        <dbReference type="Proteomes" id="UP000777438"/>
    </source>
</evidence>